<dbReference type="InterPro" id="IPR025840">
    <property type="entry name" value="7TM_transglut"/>
</dbReference>
<organism evidence="3 4">
    <name type="scientific">Flavivirga amylovorans</name>
    <dbReference type="NCBI Taxonomy" id="870486"/>
    <lineage>
        <taxon>Bacteria</taxon>
        <taxon>Pseudomonadati</taxon>
        <taxon>Bacteroidota</taxon>
        <taxon>Flavobacteriia</taxon>
        <taxon>Flavobacteriales</taxon>
        <taxon>Flavobacteriaceae</taxon>
        <taxon>Flavivirga</taxon>
    </lineage>
</organism>
<feature type="domain" description="Transglutaminase-like" evidence="2">
    <location>
        <begin position="194"/>
        <end position="255"/>
    </location>
</feature>
<dbReference type="InterPro" id="IPR002931">
    <property type="entry name" value="Transglutaminase-like"/>
</dbReference>
<proteinExistence type="predicted"/>
<dbReference type="Pfam" id="PF01841">
    <property type="entry name" value="Transglut_core"/>
    <property type="match status" value="1"/>
</dbReference>
<dbReference type="SUPFAM" id="SSF54001">
    <property type="entry name" value="Cysteine proteinases"/>
    <property type="match status" value="1"/>
</dbReference>
<name>A0ABT8WZE1_9FLAO</name>
<dbReference type="InterPro" id="IPR038765">
    <property type="entry name" value="Papain-like_cys_pep_sf"/>
</dbReference>
<comment type="caution">
    <text evidence="3">The sequence shown here is derived from an EMBL/GenBank/DDBJ whole genome shotgun (WGS) entry which is preliminary data.</text>
</comment>
<dbReference type="RefSeq" id="WP_303281586.1">
    <property type="nucleotide sequence ID" value="NZ_BAABCZ010000005.1"/>
</dbReference>
<reference evidence="3" key="1">
    <citation type="submission" date="2023-07" db="EMBL/GenBank/DDBJ databases">
        <title>Two novel species in the genus Flavivirga.</title>
        <authorList>
            <person name="Kwon K."/>
        </authorList>
    </citation>
    <scope>NUCLEOTIDE SEQUENCE</scope>
    <source>
        <strain evidence="3">KACC 14157</strain>
    </source>
</reference>
<feature type="transmembrane region" description="Helical" evidence="1">
    <location>
        <begin position="399"/>
        <end position="421"/>
    </location>
</feature>
<evidence type="ECO:0000313" key="4">
    <source>
        <dbReference type="Proteomes" id="UP001176891"/>
    </source>
</evidence>
<keyword evidence="1" id="KW-0812">Transmembrane</keyword>
<dbReference type="PANTHER" id="PTHR33490">
    <property type="entry name" value="BLR5614 PROTEIN-RELATED"/>
    <property type="match status" value="1"/>
</dbReference>
<keyword evidence="1" id="KW-1133">Transmembrane helix</keyword>
<evidence type="ECO:0000256" key="1">
    <source>
        <dbReference type="SAM" id="Phobius"/>
    </source>
</evidence>
<keyword evidence="1" id="KW-0472">Membrane</keyword>
<feature type="transmembrane region" description="Helical" evidence="1">
    <location>
        <begin position="458"/>
        <end position="476"/>
    </location>
</feature>
<dbReference type="EMBL" id="JAUOEM010000002">
    <property type="protein sequence ID" value="MDO5987043.1"/>
    <property type="molecule type" value="Genomic_DNA"/>
</dbReference>
<feature type="transmembrane region" description="Helical" evidence="1">
    <location>
        <begin position="356"/>
        <end position="387"/>
    </location>
</feature>
<evidence type="ECO:0000259" key="2">
    <source>
        <dbReference type="SMART" id="SM00460"/>
    </source>
</evidence>
<dbReference type="Gene3D" id="3.10.620.30">
    <property type="match status" value="1"/>
</dbReference>
<sequence length="528" mass="59463">MRSLNNFRIILTLLLVVASLVLLVKAISLSGKIGNFFAEERYTVNYQYFFKTNDETTKIKTFLPKNSDRQQITSESLNTSPSVTFERKASNNNIRGIWTANNAEAYENIDYKFEFEGKSKTFKLPKVFKYNRDVDLTYLSATENIQSDNTKIQVLAKQLSNDKTNDKEIVKSLFSYVEAIPNAPIITLTDAVTALEQNIASCNGKSRLLVALSRALGYPARIKGGMILNTENTRSSHVWAELLINNQWIPFDAINNHFAYIPANYLELYEGDEFLLTRTSKINFDYNYELKRQVNIPFIQASASEIGALIPFSLLNLLENKVITYKLLVLLLMLPLGGFIVALLRNVVGLKTFGVFLPVLIAFSLLKTGFVIGISIFLFLILVIGLLSQPFSKLGLLHTPKLVISLTLMVIVIIVGSYLGLLTNNAWLGSLSFFPIIILTVSAERFSNLIVEDGFNEATNMLFQTLLAVSICYLLLSNKWLSSILIVFPEILLIIVSLSMLLGRYLGLRWSELIRFNPIFNLKNTSYA</sequence>
<gene>
    <name evidence="3" type="ORF">Q4Q39_06435</name>
</gene>
<feature type="transmembrane region" description="Helical" evidence="1">
    <location>
        <begin position="427"/>
        <end position="446"/>
    </location>
</feature>
<protein>
    <submittedName>
        <fullName evidence="3">7TM domain-containing protein</fullName>
    </submittedName>
</protein>
<dbReference type="SMART" id="SM00460">
    <property type="entry name" value="TGc"/>
    <property type="match status" value="1"/>
</dbReference>
<feature type="transmembrane region" description="Helical" evidence="1">
    <location>
        <begin position="482"/>
        <end position="506"/>
    </location>
</feature>
<dbReference type="Pfam" id="PF14402">
    <property type="entry name" value="7TM_transglut"/>
    <property type="match status" value="1"/>
</dbReference>
<dbReference type="Proteomes" id="UP001176891">
    <property type="component" value="Unassembled WGS sequence"/>
</dbReference>
<feature type="transmembrane region" description="Helical" evidence="1">
    <location>
        <begin position="325"/>
        <end position="344"/>
    </location>
</feature>
<evidence type="ECO:0000313" key="3">
    <source>
        <dbReference type="EMBL" id="MDO5987043.1"/>
    </source>
</evidence>
<dbReference type="PANTHER" id="PTHR33490:SF6">
    <property type="entry name" value="SLL1049 PROTEIN"/>
    <property type="match status" value="1"/>
</dbReference>
<accession>A0ABT8WZE1</accession>
<keyword evidence="4" id="KW-1185">Reference proteome</keyword>